<dbReference type="Pfam" id="PF17886">
    <property type="entry name" value="ArsA_HSP20"/>
    <property type="match status" value="1"/>
</dbReference>
<dbReference type="Proteomes" id="UP000182938">
    <property type="component" value="Chromosome"/>
</dbReference>
<sequence>MRAHLVVGGGDHGPDVASRVLAALTPHHAVVRPAPQHGAPDPVVVAVEDLLDRLLTALDLPSPVVADLVARILPAELPALLRLARQLEQAAADDHEIVVEVDVEVARLLDAPQRVARAMSAFVPVIARWEVLVAPDGIGTLPQPDAPVLAALREGAALLDALDTALADPAQTALHLAAPAGPVGAARRADAEVFLALMGRRLTAVHPPGGAGVEHLPDPAPDHGPRVERLDDGSGAWHLMIDLPGVRAADLDLVRHDDELLLGCAGRSRRVLLPSVLRRCEIERAGVAGGVLTVTMTPDEAVWPRG</sequence>
<feature type="domain" description="ArsA HSP20-like" evidence="1">
    <location>
        <begin position="236"/>
        <end position="296"/>
    </location>
</feature>
<name>A0A1L3MFX2_9MICO</name>
<keyword evidence="3" id="KW-1185">Reference proteome</keyword>
<dbReference type="RefSeq" id="WP_072624415.1">
    <property type="nucleotide sequence ID" value="NZ_CP013290.1"/>
</dbReference>
<proteinExistence type="predicted"/>
<reference evidence="2 3" key="1">
    <citation type="submission" date="2015-11" db="EMBL/GenBank/DDBJ databases">
        <authorList>
            <person name="Zhang Y."/>
            <person name="Guo Z."/>
        </authorList>
    </citation>
    <scope>NUCLEOTIDE SEQUENCE [LARGE SCALE GENOMIC DNA]</scope>
    <source>
        <strain evidence="2 3">YFY001</strain>
    </source>
</reference>
<accession>A0A1L3MFX2</accession>
<evidence type="ECO:0000313" key="2">
    <source>
        <dbReference type="EMBL" id="APH01261.1"/>
    </source>
</evidence>
<protein>
    <recommendedName>
        <fullName evidence="1">ArsA HSP20-like domain-containing protein</fullName>
    </recommendedName>
</protein>
<dbReference type="Gene3D" id="2.60.40.790">
    <property type="match status" value="1"/>
</dbReference>
<gene>
    <name evidence="2" type="ORF">ASJ30_06635</name>
</gene>
<organism evidence="2 3">
    <name type="scientific">Janibacter indicus</name>
    <dbReference type="NCBI Taxonomy" id="857417"/>
    <lineage>
        <taxon>Bacteria</taxon>
        <taxon>Bacillati</taxon>
        <taxon>Actinomycetota</taxon>
        <taxon>Actinomycetes</taxon>
        <taxon>Micrococcales</taxon>
        <taxon>Intrasporangiaceae</taxon>
        <taxon>Janibacter</taxon>
    </lineage>
</organism>
<dbReference type="EMBL" id="CP013290">
    <property type="protein sequence ID" value="APH01261.1"/>
    <property type="molecule type" value="Genomic_DNA"/>
</dbReference>
<dbReference type="InterPro" id="IPR040612">
    <property type="entry name" value="ArsA_HSP20-like"/>
</dbReference>
<dbReference type="KEGG" id="jte:ASJ30_06635"/>
<dbReference type="InterPro" id="IPR008978">
    <property type="entry name" value="HSP20-like_chaperone"/>
</dbReference>
<evidence type="ECO:0000259" key="1">
    <source>
        <dbReference type="Pfam" id="PF17886"/>
    </source>
</evidence>
<dbReference type="AlphaFoldDB" id="A0A1L3MFX2"/>
<evidence type="ECO:0000313" key="3">
    <source>
        <dbReference type="Proteomes" id="UP000182938"/>
    </source>
</evidence>